<reference evidence="5" key="1">
    <citation type="journal article" date="2019" name="Nat. Commun.">
        <title>Genome-wide association mapping of date palm fruit traits.</title>
        <authorList>
            <person name="Hazzouri K.M."/>
            <person name="Gros-Balthazard M."/>
            <person name="Flowers J.M."/>
            <person name="Copetti D."/>
            <person name="Lemansour A."/>
            <person name="Lebrun M."/>
            <person name="Masmoudi K."/>
            <person name="Ferrand S."/>
            <person name="Dhar M.I."/>
            <person name="Fresquez Z.A."/>
            <person name="Rosas U."/>
            <person name="Zhang J."/>
            <person name="Talag J."/>
            <person name="Lee S."/>
            <person name="Kudrna D."/>
            <person name="Powell R.F."/>
            <person name="Leitch I.J."/>
            <person name="Krueger R.R."/>
            <person name="Wing R.A."/>
            <person name="Amiri K.M.A."/>
            <person name="Purugganan M.D."/>
        </authorList>
    </citation>
    <scope>NUCLEOTIDE SEQUENCE [LARGE SCALE GENOMIC DNA]</scope>
    <source>
        <strain evidence="5">cv. Khalas</strain>
    </source>
</reference>
<protein>
    <submittedName>
        <fullName evidence="6">Pathogenesis-related thaumatin-like protein 3.5</fullName>
    </submittedName>
</protein>
<reference evidence="6" key="2">
    <citation type="submission" date="2025-08" db="UniProtKB">
        <authorList>
            <consortium name="RefSeq"/>
        </authorList>
    </citation>
    <scope>IDENTIFICATION</scope>
    <source>
        <tissue evidence="6">Young leaves</tissue>
    </source>
</reference>
<sequence length="257" mass="26321">METPLRGRLFFFFFIVGALWASERREAVATVFTLQNKCPYTVWPGTLSGNGAAVLGGGGFELPPNSAVSLTAPPGWSGRFWARTACVFPPSGVSGSCATGDCGGALRCSGGGAPPVTLAEFTLAGGGNGATKDFYDVSLVDGYNVGMGLRPTPASSGCQYAGCVADLNGRCPAELRVAGAAGETVACRSACEAFGGPEYCCTGDHGSPNTCGPTRYSQLFKAACPAAYSYAYDDATSTFTCSAADGYLITFCPEADD</sequence>
<dbReference type="KEGG" id="pda:103707500"/>
<dbReference type="Gene3D" id="2.60.110.10">
    <property type="entry name" value="Thaumatin"/>
    <property type="match status" value="1"/>
</dbReference>
<evidence type="ECO:0000256" key="4">
    <source>
        <dbReference type="SAM" id="SignalP"/>
    </source>
</evidence>
<feature type="disulfide bond" evidence="3">
    <location>
        <begin position="102"/>
        <end position="108"/>
    </location>
</feature>
<feature type="disulfide bond" evidence="3">
    <location>
        <begin position="86"/>
        <end position="97"/>
    </location>
</feature>
<evidence type="ECO:0000313" key="5">
    <source>
        <dbReference type="Proteomes" id="UP000228380"/>
    </source>
</evidence>
<feature type="chain" id="PRO_5034411389" evidence="4">
    <location>
        <begin position="22"/>
        <end position="257"/>
    </location>
</feature>
<dbReference type="Proteomes" id="UP000228380">
    <property type="component" value="Chromosome 6"/>
</dbReference>
<keyword evidence="2 3" id="KW-1015">Disulfide bond</keyword>
<organism evidence="5 6">
    <name type="scientific">Phoenix dactylifera</name>
    <name type="common">Date palm</name>
    <dbReference type="NCBI Taxonomy" id="42345"/>
    <lineage>
        <taxon>Eukaryota</taxon>
        <taxon>Viridiplantae</taxon>
        <taxon>Streptophyta</taxon>
        <taxon>Embryophyta</taxon>
        <taxon>Tracheophyta</taxon>
        <taxon>Spermatophyta</taxon>
        <taxon>Magnoliopsida</taxon>
        <taxon>Liliopsida</taxon>
        <taxon>Arecaceae</taxon>
        <taxon>Coryphoideae</taxon>
        <taxon>Phoeniceae</taxon>
        <taxon>Phoenix</taxon>
    </lineage>
</organism>
<keyword evidence="5" id="KW-1185">Reference proteome</keyword>
<dbReference type="SMART" id="SM00205">
    <property type="entry name" value="THN"/>
    <property type="match status" value="1"/>
</dbReference>
<evidence type="ECO:0000256" key="1">
    <source>
        <dbReference type="ARBA" id="ARBA00010607"/>
    </source>
</evidence>
<dbReference type="PROSITE" id="PS51367">
    <property type="entry name" value="THAUMATIN_2"/>
    <property type="match status" value="1"/>
</dbReference>
<name>A0A8B7C2C8_PHODC</name>
<dbReference type="RefSeq" id="XP_008790236.3">
    <property type="nucleotide sequence ID" value="XM_008792014.4"/>
</dbReference>
<evidence type="ECO:0000256" key="3">
    <source>
        <dbReference type="PIRSR" id="PIRSR002703-1"/>
    </source>
</evidence>
<gene>
    <name evidence="6" type="primary">LOC103707500</name>
</gene>
<keyword evidence="4" id="KW-0732">Signal</keyword>
<feature type="disulfide bond" evidence="3">
    <location>
        <begin position="158"/>
        <end position="241"/>
    </location>
</feature>
<comment type="similarity">
    <text evidence="1">Belongs to the thaumatin family.</text>
</comment>
<dbReference type="GeneID" id="103707500"/>
<proteinExistence type="inferred from homology"/>
<dbReference type="CDD" id="cd09218">
    <property type="entry name" value="TLP-PA"/>
    <property type="match status" value="1"/>
</dbReference>
<dbReference type="InterPro" id="IPR001938">
    <property type="entry name" value="Thaumatin"/>
</dbReference>
<feature type="disulfide bond" evidence="3">
    <location>
        <begin position="171"/>
        <end position="187"/>
    </location>
</feature>
<feature type="disulfide bond" evidence="3">
    <location>
        <begin position="38"/>
        <end position="252"/>
    </location>
</feature>
<accession>A0A8B7C2C8</accession>
<evidence type="ECO:0000256" key="2">
    <source>
        <dbReference type="ARBA" id="ARBA00023157"/>
    </source>
</evidence>
<dbReference type="PIRSF" id="PIRSF002703">
    <property type="entry name" value="Thaumatin"/>
    <property type="match status" value="1"/>
</dbReference>
<dbReference type="Pfam" id="PF00314">
    <property type="entry name" value="Thaumatin"/>
    <property type="match status" value="1"/>
</dbReference>
<dbReference type="InterPro" id="IPR037176">
    <property type="entry name" value="Osmotin/thaumatin-like_sf"/>
</dbReference>
<dbReference type="SUPFAM" id="SSF49870">
    <property type="entry name" value="Osmotin, thaumatin-like protein"/>
    <property type="match status" value="1"/>
</dbReference>
<dbReference type="FunFam" id="2.60.110.10:FF:000002">
    <property type="entry name" value="Thaumatin-like protein 1a"/>
    <property type="match status" value="1"/>
</dbReference>
<dbReference type="AlphaFoldDB" id="A0A8B7C2C8"/>
<dbReference type="PANTHER" id="PTHR31048">
    <property type="entry name" value="OS03G0233200 PROTEIN"/>
    <property type="match status" value="1"/>
</dbReference>
<feature type="disulfide bond" evidence="3">
    <location>
        <begin position="191"/>
        <end position="200"/>
    </location>
</feature>
<dbReference type="PRINTS" id="PR00347">
    <property type="entry name" value="THAUMATIN"/>
</dbReference>
<feature type="disulfide bond" evidence="3">
    <location>
        <begin position="163"/>
        <end position="224"/>
    </location>
</feature>
<evidence type="ECO:0000313" key="6">
    <source>
        <dbReference type="RefSeq" id="XP_008790236.3"/>
    </source>
</evidence>
<feature type="disulfide bond" evidence="3">
    <location>
        <begin position="201"/>
        <end position="211"/>
    </location>
</feature>
<feature type="signal peptide" evidence="4">
    <location>
        <begin position="1"/>
        <end position="21"/>
    </location>
</feature>
<dbReference type="OrthoDB" id="430315at2759"/>